<accession>D2UE68</accession>
<dbReference type="OrthoDB" id="9770517at2"/>
<dbReference type="InterPro" id="IPR003423">
    <property type="entry name" value="OMP_efflux"/>
</dbReference>
<comment type="subcellular location">
    <subcellularLocation>
        <location evidence="2">Cell outer membrane</location>
        <topology evidence="2">Lipid-anchor</topology>
    </subcellularLocation>
</comment>
<evidence type="ECO:0000256" key="1">
    <source>
        <dbReference type="ARBA" id="ARBA00007613"/>
    </source>
</evidence>
<proteinExistence type="inferred from homology"/>
<keyword evidence="2" id="KW-0732">Signal</keyword>
<dbReference type="PANTHER" id="PTHR30203">
    <property type="entry name" value="OUTER MEMBRANE CATION EFFLUX PROTEIN"/>
    <property type="match status" value="1"/>
</dbReference>
<evidence type="ECO:0000256" key="2">
    <source>
        <dbReference type="RuleBase" id="RU362097"/>
    </source>
</evidence>
<dbReference type="Proteomes" id="UP000001890">
    <property type="component" value="Chromosome"/>
</dbReference>
<dbReference type="GeneID" id="57877081"/>
<dbReference type="STRING" id="380358.XALC_1770"/>
<dbReference type="NCBIfam" id="TIGR01845">
    <property type="entry name" value="outer_NodT"/>
    <property type="match status" value="1"/>
</dbReference>
<protein>
    <submittedName>
        <fullName evidence="4">Probable outer membrane efflux protein</fullName>
    </submittedName>
</protein>
<evidence type="ECO:0000256" key="3">
    <source>
        <dbReference type="SAM" id="Coils"/>
    </source>
</evidence>
<keyword evidence="2" id="KW-0449">Lipoprotein</keyword>
<dbReference type="Gene3D" id="1.20.1600.10">
    <property type="entry name" value="Outer membrane efflux proteins (OEP)"/>
    <property type="match status" value="1"/>
</dbReference>
<dbReference type="PATRIC" id="fig|29447.3.peg.1732"/>
<keyword evidence="3" id="KW-0175">Coiled coil</keyword>
<dbReference type="InterPro" id="IPR010131">
    <property type="entry name" value="MdtP/NodT-like"/>
</dbReference>
<keyword evidence="5" id="KW-1185">Reference proteome</keyword>
<dbReference type="RefSeq" id="WP_012916266.1">
    <property type="nucleotide sequence ID" value="NC_013722.1"/>
</dbReference>
<evidence type="ECO:0000313" key="4">
    <source>
        <dbReference type="EMBL" id="CBA16266.1"/>
    </source>
</evidence>
<keyword evidence="2" id="KW-0812">Transmembrane</keyword>
<dbReference type="AlphaFoldDB" id="D2UE68"/>
<reference evidence="4 5" key="1">
    <citation type="journal article" date="2009" name="BMC Genomics">
        <title>The complete genome sequence of Xanthomonas albilineans provides new insights into the reductive genome evolution of the xylem-limited Xanthomonadaceae.</title>
        <authorList>
            <person name="Pieretti I."/>
            <person name="Royer M."/>
            <person name="Barbe V."/>
            <person name="Carrere S."/>
            <person name="Koebnik R."/>
            <person name="Cociancich S."/>
            <person name="Couloux A."/>
            <person name="Darrasse A."/>
            <person name="Gouzy J."/>
            <person name="Jacques M.A."/>
            <person name="Lauber E."/>
            <person name="Manceau C."/>
            <person name="Mangenot S."/>
            <person name="Poussier S."/>
            <person name="Segurens B."/>
            <person name="Szurek B."/>
            <person name="Verdier V."/>
            <person name="Arlat M."/>
            <person name="Rott P."/>
        </authorList>
    </citation>
    <scope>NUCLEOTIDE SEQUENCE [LARGE SCALE GENOMIC DNA]</scope>
    <source>
        <strain evidence="5">GPE PC73 / CFBP 7063</strain>
    </source>
</reference>
<dbReference type="PROSITE" id="PS51257">
    <property type="entry name" value="PROKAR_LIPOPROTEIN"/>
    <property type="match status" value="1"/>
</dbReference>
<evidence type="ECO:0000313" key="5">
    <source>
        <dbReference type="Proteomes" id="UP000001890"/>
    </source>
</evidence>
<name>D2UE68_XANAP</name>
<dbReference type="PANTHER" id="PTHR30203:SF29">
    <property type="entry name" value="PROTEIN CYAE"/>
    <property type="match status" value="1"/>
</dbReference>
<dbReference type="GO" id="GO:0015562">
    <property type="term" value="F:efflux transmembrane transporter activity"/>
    <property type="evidence" value="ECO:0007669"/>
    <property type="project" value="InterPro"/>
</dbReference>
<sequence>MSSQRTFLHSILALAAIALSGCASTPLPDLTQPLPAHWSDLPEAANPRPAGSAWWQDFQDPQLDALVAQALHDDLDVAQALAKLRAARRMNSVVDAPLRPQLHIRTEEPIDPDASASFLVAGFNAEWELPLFGRDKANHLVASGDLQSAQANLAQVRAATIADVVRYWIDLRHAQQAERLSQDIASARQQQATLQGTLVRLQLAAPATGAQAQATALQARNAVEEPRRAAAAAAQRLAVLLGRSAPDPAWSATTATTAPPSLQIAAIDSVPADLLRRRPDIAAHEAEVLSAAGTLGIAKADRYPSIGLGGAIRWSTKLVSYRRTSTHGIASLGPVIDIPLFDWGLRKAKAKARGDLLEAAALAYRQNVLEAVAEAQNALSTLEQQQQNVQTQQQALQAQQQAADTMQQRRRLGLVSDLDVAAQQSERDQAALALSETQRQRDLAYVALHMALGSSNTPIAASVSASDSKGKKN</sequence>
<dbReference type="Gene3D" id="2.20.200.10">
    <property type="entry name" value="Outer membrane efflux proteins (OEP)"/>
    <property type="match status" value="1"/>
</dbReference>
<dbReference type="GO" id="GO:0009279">
    <property type="term" value="C:cell outer membrane"/>
    <property type="evidence" value="ECO:0007669"/>
    <property type="project" value="UniProtKB-SubCell"/>
</dbReference>
<feature type="chain" id="PRO_5001437770" evidence="2">
    <location>
        <begin position="24"/>
        <end position="473"/>
    </location>
</feature>
<dbReference type="KEGG" id="xal:XALC_1770"/>
<keyword evidence="2" id="KW-1134">Transmembrane beta strand</keyword>
<dbReference type="EMBL" id="FP565176">
    <property type="protein sequence ID" value="CBA16266.1"/>
    <property type="molecule type" value="Genomic_DNA"/>
</dbReference>
<gene>
    <name evidence="4" type="ordered locus">XALc_1770</name>
</gene>
<comment type="similarity">
    <text evidence="1 2">Belongs to the outer membrane factor (OMF) (TC 1.B.17) family.</text>
</comment>
<dbReference type="SUPFAM" id="SSF56954">
    <property type="entry name" value="Outer membrane efflux proteins (OEP)"/>
    <property type="match status" value="1"/>
</dbReference>
<feature type="signal peptide" evidence="2">
    <location>
        <begin position="1"/>
        <end position="23"/>
    </location>
</feature>
<dbReference type="eggNOG" id="COG1538">
    <property type="taxonomic scope" value="Bacteria"/>
</dbReference>
<organism evidence="4 5">
    <name type="scientific">Xanthomonas albilineans (strain GPE PC73 / CFBP 7063)</name>
    <dbReference type="NCBI Taxonomy" id="380358"/>
    <lineage>
        <taxon>Bacteria</taxon>
        <taxon>Pseudomonadati</taxon>
        <taxon>Pseudomonadota</taxon>
        <taxon>Gammaproteobacteria</taxon>
        <taxon>Lysobacterales</taxon>
        <taxon>Lysobacteraceae</taxon>
        <taxon>Xanthomonas</taxon>
    </lineage>
</organism>
<keyword evidence="2" id="KW-0564">Palmitate</keyword>
<dbReference type="Pfam" id="PF02321">
    <property type="entry name" value="OEP"/>
    <property type="match status" value="2"/>
</dbReference>
<feature type="coiled-coil region" evidence="3">
    <location>
        <begin position="365"/>
        <end position="409"/>
    </location>
</feature>
<keyword evidence="2" id="KW-0472">Membrane</keyword>